<dbReference type="AlphaFoldDB" id="A0AAV2EL63"/>
<evidence type="ECO:0000313" key="5">
    <source>
        <dbReference type="EMBL" id="CAL1386195.1"/>
    </source>
</evidence>
<name>A0AAV2EL63_9ROSI</name>
<protein>
    <submittedName>
        <fullName evidence="5">Uncharacterized protein</fullName>
    </submittedName>
</protein>
<dbReference type="EMBL" id="OZ034818">
    <property type="protein sequence ID" value="CAL1386195.1"/>
    <property type="molecule type" value="Genomic_DNA"/>
</dbReference>
<evidence type="ECO:0000256" key="4">
    <source>
        <dbReference type="SAM" id="MobiDB-lite"/>
    </source>
</evidence>
<accession>A0AAV2EL63</accession>
<feature type="compositionally biased region" description="Basic and acidic residues" evidence="4">
    <location>
        <begin position="265"/>
        <end position="275"/>
    </location>
</feature>
<dbReference type="Proteomes" id="UP001497516">
    <property type="component" value="Chromosome 5"/>
</dbReference>
<keyword evidence="6" id="KW-1185">Reference proteome</keyword>
<feature type="region of interest" description="Disordered" evidence="4">
    <location>
        <begin position="239"/>
        <end position="276"/>
    </location>
</feature>
<dbReference type="GO" id="GO:0016746">
    <property type="term" value="F:acyltransferase activity"/>
    <property type="evidence" value="ECO:0007669"/>
    <property type="project" value="UniProtKB-KW"/>
</dbReference>
<dbReference type="PANTHER" id="PTHR31623:SF91">
    <property type="entry name" value="SALUTARIDINOL 7-O-ACETYLTRANSFERASE"/>
    <property type="match status" value="1"/>
</dbReference>
<sequence length="289" mass="31535">MAHLARRPGGKLMEVLVKSVENVKPARVSSSSRGFEHKSRKPHNLCLLDQLTGSFYTSFVFFYPPAAAKHGLASPAATADRLKASLSKTLNPFYPLAGRVRDNLVIDDFQAGVPFSEARVVGQTLSEFLAPPKLDLLGELVPFEPMCLLRIPNHDDRPQLAVQMSTFDCGGTAIGIDFNHKIADGGTITAFLNAWAAANGICYYSYAPGFRLGILCFPSPTVDPAPECKLQLQLILPEPPKDGHKEIRVRRGSHRGAERQSQQQERGEPESHRDPVGAYLGICSACLAE</sequence>
<proteinExistence type="inferred from homology"/>
<dbReference type="Pfam" id="PF02458">
    <property type="entry name" value="Transferase"/>
    <property type="match status" value="1"/>
</dbReference>
<evidence type="ECO:0000256" key="1">
    <source>
        <dbReference type="ARBA" id="ARBA00009861"/>
    </source>
</evidence>
<comment type="similarity">
    <text evidence="1">Belongs to the plant acyltransferase family.</text>
</comment>
<dbReference type="PANTHER" id="PTHR31623">
    <property type="entry name" value="F21J9.9"/>
    <property type="match status" value="1"/>
</dbReference>
<gene>
    <name evidence="5" type="ORF">LTRI10_LOCUS27277</name>
</gene>
<evidence type="ECO:0000256" key="3">
    <source>
        <dbReference type="ARBA" id="ARBA00023315"/>
    </source>
</evidence>
<evidence type="ECO:0000313" key="6">
    <source>
        <dbReference type="Proteomes" id="UP001497516"/>
    </source>
</evidence>
<organism evidence="5 6">
    <name type="scientific">Linum trigynum</name>
    <dbReference type="NCBI Taxonomy" id="586398"/>
    <lineage>
        <taxon>Eukaryota</taxon>
        <taxon>Viridiplantae</taxon>
        <taxon>Streptophyta</taxon>
        <taxon>Embryophyta</taxon>
        <taxon>Tracheophyta</taxon>
        <taxon>Spermatophyta</taxon>
        <taxon>Magnoliopsida</taxon>
        <taxon>eudicotyledons</taxon>
        <taxon>Gunneridae</taxon>
        <taxon>Pentapetalae</taxon>
        <taxon>rosids</taxon>
        <taxon>fabids</taxon>
        <taxon>Malpighiales</taxon>
        <taxon>Linaceae</taxon>
        <taxon>Linum</taxon>
    </lineage>
</organism>
<keyword evidence="2" id="KW-0808">Transferase</keyword>
<dbReference type="InterPro" id="IPR023213">
    <property type="entry name" value="CAT-like_dom_sf"/>
</dbReference>
<reference evidence="5 6" key="1">
    <citation type="submission" date="2024-04" db="EMBL/GenBank/DDBJ databases">
        <authorList>
            <person name="Fracassetti M."/>
        </authorList>
    </citation>
    <scope>NUCLEOTIDE SEQUENCE [LARGE SCALE GENOMIC DNA]</scope>
</reference>
<evidence type="ECO:0000256" key="2">
    <source>
        <dbReference type="ARBA" id="ARBA00022679"/>
    </source>
</evidence>
<dbReference type="Gene3D" id="3.30.559.10">
    <property type="entry name" value="Chloramphenicol acetyltransferase-like domain"/>
    <property type="match status" value="1"/>
</dbReference>
<keyword evidence="3" id="KW-0012">Acyltransferase</keyword>